<reference evidence="6" key="1">
    <citation type="submission" date="2011-02" db="EMBL/GenBank/DDBJ databases">
        <title>The genome of the leaf-cutting ant Acromyrmex echinatior suggests key adaptations to social evolution and fungus farming.</title>
        <authorList>
            <person name="Nygaard S."/>
            <person name="Zhang G."/>
        </authorList>
    </citation>
    <scope>NUCLEOTIDE SEQUENCE</scope>
</reference>
<dbReference type="PROSITE" id="PS00061">
    <property type="entry name" value="ADH_SHORT"/>
    <property type="match status" value="1"/>
</dbReference>
<dbReference type="GO" id="GO:0016491">
    <property type="term" value="F:oxidoreductase activity"/>
    <property type="evidence" value="ECO:0007669"/>
    <property type="project" value="UniProtKB-KW"/>
</dbReference>
<dbReference type="InterPro" id="IPR044244">
    <property type="entry name" value="TTC27/Emw1"/>
</dbReference>
<keyword evidence="1" id="KW-0677">Repeat</keyword>
<dbReference type="NCBIfam" id="NF005559">
    <property type="entry name" value="PRK07231.1"/>
    <property type="match status" value="1"/>
</dbReference>
<dbReference type="CDD" id="cd05364">
    <property type="entry name" value="SDR_c11"/>
    <property type="match status" value="1"/>
</dbReference>
<dbReference type="AlphaFoldDB" id="F4WC28"/>
<name>F4WC28_ACREC</name>
<evidence type="ECO:0000313" key="6">
    <source>
        <dbReference type="EMBL" id="EGI68008.1"/>
    </source>
</evidence>
<dbReference type="InterPro" id="IPR019734">
    <property type="entry name" value="TPR_rpt"/>
</dbReference>
<dbReference type="InterPro" id="IPR036291">
    <property type="entry name" value="NAD(P)-bd_dom_sf"/>
</dbReference>
<dbReference type="InterPro" id="IPR057326">
    <property type="entry name" value="KR_dom"/>
</dbReference>
<dbReference type="Pfam" id="PF13561">
    <property type="entry name" value="adh_short_C2"/>
    <property type="match status" value="1"/>
</dbReference>
<dbReference type="Gene3D" id="3.40.50.720">
    <property type="entry name" value="NAD(P)-binding Rossmann-like Domain"/>
    <property type="match status" value="1"/>
</dbReference>
<organism evidence="7">
    <name type="scientific">Acromyrmex echinatior</name>
    <name type="common">Panamanian leafcutter ant</name>
    <name type="synonym">Acromyrmex octospinosus echinatior</name>
    <dbReference type="NCBI Taxonomy" id="103372"/>
    <lineage>
        <taxon>Eukaryota</taxon>
        <taxon>Metazoa</taxon>
        <taxon>Ecdysozoa</taxon>
        <taxon>Arthropoda</taxon>
        <taxon>Hexapoda</taxon>
        <taxon>Insecta</taxon>
        <taxon>Pterygota</taxon>
        <taxon>Neoptera</taxon>
        <taxon>Endopterygota</taxon>
        <taxon>Hymenoptera</taxon>
        <taxon>Apocrita</taxon>
        <taxon>Aculeata</taxon>
        <taxon>Formicoidea</taxon>
        <taxon>Formicidae</taxon>
        <taxon>Myrmicinae</taxon>
        <taxon>Acromyrmex</taxon>
    </lineage>
</organism>
<dbReference type="STRING" id="103372.F4WC28"/>
<keyword evidence="7" id="KW-1185">Reference proteome</keyword>
<dbReference type="eggNOG" id="KOG0725">
    <property type="taxonomic scope" value="Eukaryota"/>
</dbReference>
<dbReference type="FunFam" id="3.40.50.720:FF:000084">
    <property type="entry name" value="Short-chain dehydrogenase reductase"/>
    <property type="match status" value="1"/>
</dbReference>
<dbReference type="SUPFAM" id="SSF48452">
    <property type="entry name" value="TPR-like"/>
    <property type="match status" value="1"/>
</dbReference>
<dbReference type="Gene3D" id="1.25.40.10">
    <property type="entry name" value="Tetratricopeptide repeat domain"/>
    <property type="match status" value="1"/>
</dbReference>
<dbReference type="GO" id="GO:0006629">
    <property type="term" value="P:lipid metabolic process"/>
    <property type="evidence" value="ECO:0007669"/>
    <property type="project" value="UniProtKB-ARBA"/>
</dbReference>
<dbReference type="PRINTS" id="PR00081">
    <property type="entry name" value="GDHRDH"/>
</dbReference>
<evidence type="ECO:0000256" key="4">
    <source>
        <dbReference type="ARBA" id="ARBA00024020"/>
    </source>
</evidence>
<dbReference type="SMART" id="SM00822">
    <property type="entry name" value="PKS_KR"/>
    <property type="match status" value="1"/>
</dbReference>
<dbReference type="SUPFAM" id="SSF51735">
    <property type="entry name" value="NAD(P)-binding Rossmann-fold domains"/>
    <property type="match status" value="1"/>
</dbReference>
<dbReference type="PANTHER" id="PTHR16193">
    <property type="entry name" value="TETRATRICOPEPTIDE REPEAT PROTEIN 27"/>
    <property type="match status" value="1"/>
</dbReference>
<evidence type="ECO:0000259" key="5">
    <source>
        <dbReference type="SMART" id="SM00822"/>
    </source>
</evidence>
<evidence type="ECO:0000313" key="7">
    <source>
        <dbReference type="Proteomes" id="UP000007755"/>
    </source>
</evidence>
<dbReference type="PRINTS" id="PR00080">
    <property type="entry name" value="SDRFAMILY"/>
</dbReference>
<accession>F4WC28</accession>
<dbReference type="InParanoid" id="F4WC28"/>
<comment type="similarity">
    <text evidence="4">Belongs to the TTC27 family.</text>
</comment>
<dbReference type="eggNOG" id="KOG1128">
    <property type="taxonomic scope" value="Eukaryota"/>
</dbReference>
<protein>
    <submittedName>
        <fullName evidence="6">Tetratricopeptide repeat protein 27</fullName>
    </submittedName>
</protein>
<evidence type="ECO:0000256" key="1">
    <source>
        <dbReference type="ARBA" id="ARBA00022737"/>
    </source>
</evidence>
<dbReference type="InterPro" id="IPR020904">
    <property type="entry name" value="Sc_DH/Rdtase_CS"/>
</dbReference>
<dbReference type="PANTHER" id="PTHR16193:SF0">
    <property type="entry name" value="TETRATRICOPEPTIDE REPEAT PROTEIN 27"/>
    <property type="match status" value="1"/>
</dbReference>
<proteinExistence type="inferred from homology"/>
<dbReference type="EMBL" id="GL888070">
    <property type="protein sequence ID" value="EGI68008.1"/>
    <property type="molecule type" value="Genomic_DNA"/>
</dbReference>
<evidence type="ECO:0000256" key="3">
    <source>
        <dbReference type="ARBA" id="ARBA00023002"/>
    </source>
</evidence>
<keyword evidence="2" id="KW-0802">TPR repeat</keyword>
<dbReference type="InterPro" id="IPR002347">
    <property type="entry name" value="SDR_fam"/>
</dbReference>
<feature type="domain" description="Ketoreductase" evidence="5">
    <location>
        <begin position="376"/>
        <end position="557"/>
    </location>
</feature>
<dbReference type="InterPro" id="IPR011990">
    <property type="entry name" value="TPR-like_helical_dom_sf"/>
</dbReference>
<dbReference type="OrthoDB" id="1936594at2759"/>
<gene>
    <name evidence="6" type="ORF">G5I_03100</name>
</gene>
<dbReference type="Proteomes" id="UP000007755">
    <property type="component" value="Unassembled WGS sequence"/>
</dbReference>
<sequence>MGKRTKYQQEEKPQLYLKIEMNNDTFPSIDCENVPRSLSLNDFDDLRLDCIEFSEHKEETKLGMIEEAIILGKYVQLQLCQPTYELTDEEIRPYLSRVIESTKNWSLKMTSLYYRCSSESNNKRTINRSMKQTQSLINDYNDVKVPTARRMDLFFASGMRPIWMLEEKWANLMFSFGDVKTALEVFIKLELWEDVIVCYNVLNLKHKAVEIIEQEISKKPTIKLWCLLGDATGDVSHYEVAWKLSDEKSSRVQKHWGLYYFAKKNYVEAIPHLKLSVELNNIQEDVWFRLGYAALQIEDWKLAAMAYKRYCSLEQFAFEAWNNLAKAYIKLGDKTTAWKFLQDAIASCYDCWQVWDNLMIVSIDLGHFSEMSFVGKVVLITGASSGIGAATAIHLAQLGASLSISGRNKDNLEKVAKQCEQSKPFIVTGELTNENDVKNIIDSTIKHYGKLDVLINNAGILANGSIENTSLEQYDKIFNVNVRSVYQLTMLAVPHLIKTKGSIVNISSVNGLRSFPGCLAYCMSKSALDQFTHCVALDLAPKQVRVNAVNPGVIVTNLHETSGMDKDQLKNFFDRSKQTHALGRTGNVWEVAKTIAFLASDEASFITGATLPVDGGRHAMCPR</sequence>
<keyword evidence="3" id="KW-0560">Oxidoreductase</keyword>
<dbReference type="SMART" id="SM00028">
    <property type="entry name" value="TPR"/>
    <property type="match status" value="3"/>
</dbReference>
<evidence type="ECO:0000256" key="2">
    <source>
        <dbReference type="ARBA" id="ARBA00022803"/>
    </source>
</evidence>